<dbReference type="SUPFAM" id="SSF63829">
    <property type="entry name" value="Calcium-dependent phosphotriesterase"/>
    <property type="match status" value="1"/>
</dbReference>
<organism evidence="4 5">
    <name type="scientific">Duganella violaceipulchra</name>
    <dbReference type="NCBI Taxonomy" id="2849652"/>
    <lineage>
        <taxon>Bacteria</taxon>
        <taxon>Pseudomonadati</taxon>
        <taxon>Pseudomonadota</taxon>
        <taxon>Betaproteobacteria</taxon>
        <taxon>Burkholderiales</taxon>
        <taxon>Oxalobacteraceae</taxon>
        <taxon>Telluria group</taxon>
        <taxon>Duganella</taxon>
    </lineage>
</organism>
<feature type="domain" description="SMP-30/Gluconolactonase/LRE-like region" evidence="3">
    <location>
        <begin position="26"/>
        <end position="267"/>
    </location>
</feature>
<evidence type="ECO:0000259" key="3">
    <source>
        <dbReference type="Pfam" id="PF08450"/>
    </source>
</evidence>
<evidence type="ECO:0000313" key="5">
    <source>
        <dbReference type="Proteomes" id="UP001162889"/>
    </source>
</evidence>
<sequence length="311" mass="32738">MSQFSTPLATTPGIMLVRVGQAGCALRWDAQAACWRWPDPQGGQLYAWPAQDSMPSGVRLLESAGLIACCRSGRVLLGLGKRLGSVELPAAGQSGRPLQAQVLATIDAAEARTVISDGRTDRQGNFVFGTANTGADQRPIGSFYQYSTRHGLRRLALPVVVAARSIAFSVDGARMYFADATRGDIMQCAYDAERAKVSDVRTFASVPAPAPERGAAVVDGAGMLWSVQGGALARYDADGHPRQRIELVREPVASMAFGGPDLRQLLLLGARGGLYGLPAGVAEELAPGVADTPFDDGPAAVVDSQRPHHGD</sequence>
<evidence type="ECO:0000313" key="4">
    <source>
        <dbReference type="EMBL" id="MCP2012198.1"/>
    </source>
</evidence>
<accession>A0ABT1GT67</accession>
<proteinExistence type="inferred from homology"/>
<dbReference type="GO" id="GO:0050021">
    <property type="term" value="F:L-arabinonolactonase activity"/>
    <property type="evidence" value="ECO:0007669"/>
    <property type="project" value="UniProtKB-EC"/>
</dbReference>
<dbReference type="PANTHER" id="PTHR10907">
    <property type="entry name" value="REGUCALCIN"/>
    <property type="match status" value="1"/>
</dbReference>
<keyword evidence="5" id="KW-1185">Reference proteome</keyword>
<reference evidence="4" key="1">
    <citation type="submission" date="2022-03" db="EMBL/GenBank/DDBJ databases">
        <title>Genome Encyclopedia of Bacteria and Archaea VI: Functional Genomics of Type Strains.</title>
        <authorList>
            <person name="Whitman W."/>
        </authorList>
    </citation>
    <scope>NUCLEOTIDE SEQUENCE</scope>
    <source>
        <strain evidence="4">HSC-15S17</strain>
    </source>
</reference>
<dbReference type="InterPro" id="IPR005511">
    <property type="entry name" value="SMP-30"/>
</dbReference>
<comment type="caution">
    <text evidence="4">The sequence shown here is derived from an EMBL/GenBank/DDBJ whole genome shotgun (WGS) entry which is preliminary data.</text>
</comment>
<dbReference type="InterPro" id="IPR011042">
    <property type="entry name" value="6-blade_b-propeller_TolB-like"/>
</dbReference>
<dbReference type="PANTHER" id="PTHR10907:SF47">
    <property type="entry name" value="REGUCALCIN"/>
    <property type="match status" value="1"/>
</dbReference>
<dbReference type="PRINTS" id="PR01790">
    <property type="entry name" value="SMP30FAMILY"/>
</dbReference>
<feature type="region of interest" description="Disordered" evidence="2">
    <location>
        <begin position="290"/>
        <end position="311"/>
    </location>
</feature>
<dbReference type="EC" id="3.1.1.15" evidence="4"/>
<name>A0ABT1GT67_9BURK</name>
<evidence type="ECO:0000256" key="1">
    <source>
        <dbReference type="ARBA" id="ARBA00008853"/>
    </source>
</evidence>
<keyword evidence="4" id="KW-0378">Hydrolase</keyword>
<dbReference type="Gene3D" id="2.120.10.30">
    <property type="entry name" value="TolB, C-terminal domain"/>
    <property type="match status" value="1"/>
</dbReference>
<evidence type="ECO:0000256" key="2">
    <source>
        <dbReference type="SAM" id="MobiDB-lite"/>
    </source>
</evidence>
<comment type="similarity">
    <text evidence="1">Belongs to the SMP-30/CGR1 family.</text>
</comment>
<protein>
    <submittedName>
        <fullName evidence="4">L-arabinonolactonase</fullName>
        <ecNumber evidence="4">3.1.1.15</ecNumber>
    </submittedName>
</protein>
<dbReference type="Proteomes" id="UP001162889">
    <property type="component" value="Unassembled WGS sequence"/>
</dbReference>
<dbReference type="Pfam" id="PF08450">
    <property type="entry name" value="SGL"/>
    <property type="match status" value="1"/>
</dbReference>
<gene>
    <name evidence="4" type="ORF">L1274_005957</name>
</gene>
<dbReference type="EMBL" id="JALJZU010000015">
    <property type="protein sequence ID" value="MCP2012198.1"/>
    <property type="molecule type" value="Genomic_DNA"/>
</dbReference>
<dbReference type="InterPro" id="IPR013658">
    <property type="entry name" value="SGL"/>
</dbReference>
<dbReference type="RefSeq" id="WP_229225152.1">
    <property type="nucleotide sequence ID" value="NZ_JAHTGR010000021.1"/>
</dbReference>